<dbReference type="AlphaFoldDB" id="A0A212LBQ6"/>
<dbReference type="PROSITE" id="PS00356">
    <property type="entry name" value="HTH_LACI_1"/>
    <property type="match status" value="1"/>
</dbReference>
<evidence type="ECO:0000259" key="4">
    <source>
        <dbReference type="PROSITE" id="PS50932"/>
    </source>
</evidence>
<dbReference type="InterPro" id="IPR046335">
    <property type="entry name" value="LacI/GalR-like_sensor"/>
</dbReference>
<dbReference type="GO" id="GO:0000976">
    <property type="term" value="F:transcription cis-regulatory region binding"/>
    <property type="evidence" value="ECO:0007669"/>
    <property type="project" value="TreeGrafter"/>
</dbReference>
<dbReference type="Gene3D" id="3.40.50.2300">
    <property type="match status" value="2"/>
</dbReference>
<evidence type="ECO:0000313" key="5">
    <source>
        <dbReference type="EMBL" id="SCM74986.1"/>
    </source>
</evidence>
<accession>A0A212LBQ6</accession>
<dbReference type="Pfam" id="PF00356">
    <property type="entry name" value="LacI"/>
    <property type="match status" value="1"/>
</dbReference>
<dbReference type="EMBL" id="FMJD01000005">
    <property type="protein sequence ID" value="SCM74986.1"/>
    <property type="molecule type" value="Genomic_DNA"/>
</dbReference>
<keyword evidence="3" id="KW-0804">Transcription</keyword>
<dbReference type="PANTHER" id="PTHR30146:SF109">
    <property type="entry name" value="HTH-TYPE TRANSCRIPTIONAL REGULATOR GALS"/>
    <property type="match status" value="1"/>
</dbReference>
<evidence type="ECO:0000256" key="2">
    <source>
        <dbReference type="ARBA" id="ARBA00023125"/>
    </source>
</evidence>
<keyword evidence="1" id="KW-0805">Transcription regulation</keyword>
<sequence length="349" mass="37039">MKQKPTMADVALYAGVSPSTAARVLHGNGYVSDANRKSVLKAASELEYHPNIQARSLRYSRSFLIGVVLSSAVRNPFFALISHAIRLQANAAGLSVLNFNHNYDHATEVDGLRRLLDHGVEAVILCHSFEIANLAPIQKAGIPIIEIERAFLSETHKILIDPQPGLAAALRDLVERGHRRIDFLGGSAARGSRGGSSSHSSADEERAEAFLRAAAAVGLDAADLHVTTGQYDEDSGTALEGLIRGRQILTRTDRPTAIVAGSDVLAAGVLQAAYELGLHVPRDLSVIGYDDSLGLFLTPALSSVRQPYDEIATLAIEMAMAGTKSPSLVRTIGTSYAIRSSVGAARSGA</sequence>
<dbReference type="PROSITE" id="PS50932">
    <property type="entry name" value="HTH_LACI_2"/>
    <property type="match status" value="1"/>
</dbReference>
<protein>
    <submittedName>
        <fullName evidence="5">Putative HTH-type transcriptional regulator GalR</fullName>
    </submittedName>
</protein>
<dbReference type="SUPFAM" id="SSF53822">
    <property type="entry name" value="Periplasmic binding protein-like I"/>
    <property type="match status" value="1"/>
</dbReference>
<dbReference type="GO" id="GO:0003700">
    <property type="term" value="F:DNA-binding transcription factor activity"/>
    <property type="evidence" value="ECO:0007669"/>
    <property type="project" value="TreeGrafter"/>
</dbReference>
<dbReference type="InterPro" id="IPR010982">
    <property type="entry name" value="Lambda_DNA-bd_dom_sf"/>
</dbReference>
<dbReference type="Pfam" id="PF13377">
    <property type="entry name" value="Peripla_BP_3"/>
    <property type="match status" value="1"/>
</dbReference>
<dbReference type="PANTHER" id="PTHR30146">
    <property type="entry name" value="LACI-RELATED TRANSCRIPTIONAL REPRESSOR"/>
    <property type="match status" value="1"/>
</dbReference>
<dbReference type="Gene3D" id="1.10.260.40">
    <property type="entry name" value="lambda repressor-like DNA-binding domains"/>
    <property type="match status" value="1"/>
</dbReference>
<evidence type="ECO:0000256" key="1">
    <source>
        <dbReference type="ARBA" id="ARBA00023015"/>
    </source>
</evidence>
<reference evidence="5" key="1">
    <citation type="submission" date="2016-08" db="EMBL/GenBank/DDBJ databases">
        <authorList>
            <person name="Seilhamer J.J."/>
        </authorList>
    </citation>
    <scope>NUCLEOTIDE SEQUENCE</scope>
    <source>
        <strain evidence="5">86</strain>
    </source>
</reference>
<organism evidence="5">
    <name type="scientific">uncultured Pleomorphomonas sp</name>
    <dbReference type="NCBI Taxonomy" id="442121"/>
    <lineage>
        <taxon>Bacteria</taxon>
        <taxon>Pseudomonadati</taxon>
        <taxon>Pseudomonadota</taxon>
        <taxon>Alphaproteobacteria</taxon>
        <taxon>Hyphomicrobiales</taxon>
        <taxon>Pleomorphomonadaceae</taxon>
        <taxon>Pleomorphomonas</taxon>
        <taxon>environmental samples</taxon>
    </lineage>
</organism>
<evidence type="ECO:0000256" key="3">
    <source>
        <dbReference type="ARBA" id="ARBA00023163"/>
    </source>
</evidence>
<dbReference type="SMART" id="SM00354">
    <property type="entry name" value="HTH_LACI"/>
    <property type="match status" value="1"/>
</dbReference>
<proteinExistence type="predicted"/>
<dbReference type="CDD" id="cd01392">
    <property type="entry name" value="HTH_LacI"/>
    <property type="match status" value="1"/>
</dbReference>
<keyword evidence="2" id="KW-0238">DNA-binding</keyword>
<dbReference type="InterPro" id="IPR000843">
    <property type="entry name" value="HTH_LacI"/>
</dbReference>
<feature type="domain" description="HTH lacI-type" evidence="4">
    <location>
        <begin position="5"/>
        <end position="59"/>
    </location>
</feature>
<dbReference type="CDD" id="cd06267">
    <property type="entry name" value="PBP1_LacI_sugar_binding-like"/>
    <property type="match status" value="1"/>
</dbReference>
<name>A0A212LBQ6_9HYPH</name>
<gene>
    <name evidence="5" type="ORF">KL86PLE_130428</name>
</gene>
<dbReference type="SUPFAM" id="SSF47413">
    <property type="entry name" value="lambda repressor-like DNA-binding domains"/>
    <property type="match status" value="1"/>
</dbReference>
<dbReference type="RefSeq" id="WP_288199882.1">
    <property type="nucleotide sequence ID" value="NZ_LT608334.1"/>
</dbReference>
<dbReference type="InterPro" id="IPR028082">
    <property type="entry name" value="Peripla_BP_I"/>
</dbReference>